<evidence type="ECO:0000256" key="1">
    <source>
        <dbReference type="ARBA" id="ARBA00004389"/>
    </source>
</evidence>
<evidence type="ECO:0000256" key="3">
    <source>
        <dbReference type="ARBA" id="ARBA00018218"/>
    </source>
</evidence>
<evidence type="ECO:0000313" key="11">
    <source>
        <dbReference type="EMBL" id="CAJ0599175.1"/>
    </source>
</evidence>
<dbReference type="PANTHER" id="PTHR48176:SF1">
    <property type="entry name" value="DDRGK DOMAIN-CONTAINING PROTEIN 1"/>
    <property type="match status" value="1"/>
</dbReference>
<evidence type="ECO:0000256" key="4">
    <source>
        <dbReference type="ARBA" id="ARBA00022692"/>
    </source>
</evidence>
<keyword evidence="8 10" id="KW-0472">Membrane</keyword>
<evidence type="ECO:0000256" key="9">
    <source>
        <dbReference type="SAM" id="MobiDB-lite"/>
    </source>
</evidence>
<evidence type="ECO:0000256" key="8">
    <source>
        <dbReference type="ARBA" id="ARBA00023136"/>
    </source>
</evidence>
<keyword evidence="12" id="KW-1185">Reference proteome</keyword>
<keyword evidence="5" id="KW-0833">Ubl conjugation pathway</keyword>
<dbReference type="Proteomes" id="UP001176961">
    <property type="component" value="Unassembled WGS sequence"/>
</dbReference>
<dbReference type="InterPro" id="IPR036388">
    <property type="entry name" value="WH-like_DNA-bd_sf"/>
</dbReference>
<dbReference type="FunFam" id="1.10.10.10:FF:000143">
    <property type="entry name" value="DDRGK domain-containing protein 1"/>
    <property type="match status" value="1"/>
</dbReference>
<evidence type="ECO:0000256" key="5">
    <source>
        <dbReference type="ARBA" id="ARBA00022786"/>
    </source>
</evidence>
<dbReference type="Gene3D" id="1.10.10.10">
    <property type="entry name" value="Winged helix-like DNA-binding domain superfamily/Winged helix DNA-binding domain"/>
    <property type="match status" value="1"/>
</dbReference>
<dbReference type="SMART" id="SM01128">
    <property type="entry name" value="DDRGK"/>
    <property type="match status" value="1"/>
</dbReference>
<protein>
    <recommendedName>
        <fullName evidence="3">DDRGK domain-containing protein 1</fullName>
    </recommendedName>
</protein>
<dbReference type="EMBL" id="CATQJL010000223">
    <property type="protein sequence ID" value="CAJ0599175.1"/>
    <property type="molecule type" value="Genomic_DNA"/>
</dbReference>
<evidence type="ECO:0000256" key="10">
    <source>
        <dbReference type="SAM" id="Phobius"/>
    </source>
</evidence>
<keyword evidence="4 10" id="KW-0812">Transmembrane</keyword>
<dbReference type="AlphaFoldDB" id="A0AA36GVZ1"/>
<dbReference type="SUPFAM" id="SSF46785">
    <property type="entry name" value="Winged helix' DNA-binding domain"/>
    <property type="match status" value="1"/>
</dbReference>
<proteinExistence type="inferred from homology"/>
<keyword evidence="7 10" id="KW-1133">Transmembrane helix</keyword>
<evidence type="ECO:0000313" key="12">
    <source>
        <dbReference type="Proteomes" id="UP001176961"/>
    </source>
</evidence>
<evidence type="ECO:0000256" key="7">
    <source>
        <dbReference type="ARBA" id="ARBA00022989"/>
    </source>
</evidence>
<dbReference type="Pfam" id="PF09756">
    <property type="entry name" value="DDRGK"/>
    <property type="match status" value="1"/>
</dbReference>
<feature type="transmembrane region" description="Helical" evidence="10">
    <location>
        <begin position="28"/>
        <end position="48"/>
    </location>
</feature>
<comment type="similarity">
    <text evidence="2">Belongs to the DDRGK1 family.</text>
</comment>
<reference evidence="11" key="1">
    <citation type="submission" date="2023-07" db="EMBL/GenBank/DDBJ databases">
        <authorList>
            <consortium name="CYATHOMIX"/>
        </authorList>
    </citation>
    <scope>NUCLEOTIDE SEQUENCE</scope>
    <source>
        <strain evidence="11">N/A</strain>
    </source>
</reference>
<keyword evidence="6" id="KW-0256">Endoplasmic reticulum</keyword>
<dbReference type="InterPro" id="IPR036390">
    <property type="entry name" value="WH_DNA-bd_sf"/>
</dbReference>
<feature type="compositionally biased region" description="Basic and acidic residues" evidence="9">
    <location>
        <begin position="143"/>
        <end position="196"/>
    </location>
</feature>
<organism evidence="11 12">
    <name type="scientific">Cylicocyclus nassatus</name>
    <name type="common">Nematode worm</name>
    <dbReference type="NCBI Taxonomy" id="53992"/>
    <lineage>
        <taxon>Eukaryota</taxon>
        <taxon>Metazoa</taxon>
        <taxon>Ecdysozoa</taxon>
        <taxon>Nematoda</taxon>
        <taxon>Chromadorea</taxon>
        <taxon>Rhabditida</taxon>
        <taxon>Rhabditina</taxon>
        <taxon>Rhabditomorpha</taxon>
        <taxon>Strongyloidea</taxon>
        <taxon>Strongylidae</taxon>
        <taxon>Cylicocyclus</taxon>
    </lineage>
</organism>
<dbReference type="InterPro" id="IPR019153">
    <property type="entry name" value="DDRGK_dom-contain"/>
</dbReference>
<dbReference type="GO" id="GO:0044389">
    <property type="term" value="F:ubiquitin-like protein ligase binding"/>
    <property type="evidence" value="ECO:0007669"/>
    <property type="project" value="TreeGrafter"/>
</dbReference>
<sequence>MAHHDPPIPEHLIPEAPFHFSHNGLDPALLGSLGILLSALLFIIYRLLKLKWDEDAARRRTEALLAMAADDERDNLREAQMAGGRRRNVVRRRIHHEEDDFVNQMLAEVDPDAEDSEGEGVPLPMFDQHGEKIGKRKAAKLQAKAEKKAMREQELIEREERKKREEEREKKLEEERERERLEEEAEQERLRKEKEEREQRELEEYLALKESFAVEEEGFDQLEEEESANLMKEFADYVKKSKVVNMDELAAHFGLKSDEAISRLHYFLDNGLLEGVMDDRGKFICITDEELNAVAKFINQRGRVTIHELAEYSNKLIRLEGEA</sequence>
<dbReference type="GO" id="GO:0005789">
    <property type="term" value="C:endoplasmic reticulum membrane"/>
    <property type="evidence" value="ECO:0007669"/>
    <property type="project" value="UniProtKB-SubCell"/>
</dbReference>
<feature type="region of interest" description="Disordered" evidence="9">
    <location>
        <begin position="112"/>
        <end position="196"/>
    </location>
</feature>
<evidence type="ECO:0000256" key="2">
    <source>
        <dbReference type="ARBA" id="ARBA00009829"/>
    </source>
</evidence>
<name>A0AA36GVZ1_CYLNA</name>
<gene>
    <name evidence="11" type="ORF">CYNAS_LOCUS11158</name>
</gene>
<accession>A0AA36GVZ1</accession>
<comment type="subcellular location">
    <subcellularLocation>
        <location evidence="1">Endoplasmic reticulum membrane</location>
        <topology evidence="1">Single-pass membrane protein</topology>
    </subcellularLocation>
</comment>
<comment type="caution">
    <text evidence="11">The sequence shown here is derived from an EMBL/GenBank/DDBJ whole genome shotgun (WGS) entry which is preliminary data.</text>
</comment>
<dbReference type="PANTHER" id="PTHR48176">
    <property type="entry name" value="DDRGK DOMAIN-CONTAINING PROTEIN 1"/>
    <property type="match status" value="1"/>
</dbReference>
<dbReference type="InterPro" id="IPR050899">
    <property type="entry name" value="DDRGK_domain-containing"/>
</dbReference>
<evidence type="ECO:0000256" key="6">
    <source>
        <dbReference type="ARBA" id="ARBA00022824"/>
    </source>
</evidence>